<evidence type="ECO:0000313" key="4">
    <source>
        <dbReference type="Proteomes" id="UP000596083"/>
    </source>
</evidence>
<keyword evidence="1" id="KW-0560">Oxidoreductase</keyword>
<gene>
    <name evidence="3" type="ORF">JET14_03150</name>
</gene>
<dbReference type="CDD" id="cd19091">
    <property type="entry name" value="AKR_PsAKR"/>
    <property type="match status" value="1"/>
</dbReference>
<dbReference type="AlphaFoldDB" id="A0A7T7KLZ1"/>
<dbReference type="GO" id="GO:0016491">
    <property type="term" value="F:oxidoreductase activity"/>
    <property type="evidence" value="ECO:0007669"/>
    <property type="project" value="UniProtKB-KW"/>
</dbReference>
<dbReference type="RefSeq" id="WP_200336763.1">
    <property type="nucleotide sequence ID" value="NZ_CP066786.1"/>
</dbReference>
<dbReference type="Proteomes" id="UP000596083">
    <property type="component" value="Chromosome"/>
</dbReference>
<dbReference type="PANTHER" id="PTHR43364">
    <property type="entry name" value="NADH-SPECIFIC METHYLGLYOXAL REDUCTASE-RELATED"/>
    <property type="match status" value="1"/>
</dbReference>
<dbReference type="GO" id="GO:0005829">
    <property type="term" value="C:cytosol"/>
    <property type="evidence" value="ECO:0007669"/>
    <property type="project" value="UniProtKB-ARBA"/>
</dbReference>
<dbReference type="PANTHER" id="PTHR43364:SF18">
    <property type="entry name" value="OXIDOREDUCTASE"/>
    <property type="match status" value="1"/>
</dbReference>
<dbReference type="Gene3D" id="3.20.20.100">
    <property type="entry name" value="NADP-dependent oxidoreductase domain"/>
    <property type="match status" value="1"/>
</dbReference>
<dbReference type="FunFam" id="3.20.20.100:FF:000004">
    <property type="entry name" value="Oxidoreductase, aldo/keto reductase"/>
    <property type="match status" value="1"/>
</dbReference>
<feature type="domain" description="NADP-dependent oxidoreductase" evidence="2">
    <location>
        <begin position="15"/>
        <end position="319"/>
    </location>
</feature>
<evidence type="ECO:0000256" key="1">
    <source>
        <dbReference type="ARBA" id="ARBA00023002"/>
    </source>
</evidence>
<name>A0A7T7KLZ1_9HYPH</name>
<dbReference type="KEGG" id="mlut:JET14_03150"/>
<dbReference type="InterPro" id="IPR050523">
    <property type="entry name" value="AKR_Detox_Biosynth"/>
</dbReference>
<organism evidence="3 4">
    <name type="scientific">Martelella lutilitoris</name>
    <dbReference type="NCBI Taxonomy" id="2583532"/>
    <lineage>
        <taxon>Bacteria</taxon>
        <taxon>Pseudomonadati</taxon>
        <taxon>Pseudomonadota</taxon>
        <taxon>Alphaproteobacteria</taxon>
        <taxon>Hyphomicrobiales</taxon>
        <taxon>Aurantimonadaceae</taxon>
        <taxon>Martelella</taxon>
    </lineage>
</organism>
<proteinExistence type="predicted"/>
<dbReference type="EMBL" id="CP066786">
    <property type="protein sequence ID" value="QQM31190.1"/>
    <property type="molecule type" value="Genomic_DNA"/>
</dbReference>
<protein>
    <submittedName>
        <fullName evidence="3">Aldo/keto reductase</fullName>
    </submittedName>
</protein>
<evidence type="ECO:0000313" key="3">
    <source>
        <dbReference type="EMBL" id="QQM31190.1"/>
    </source>
</evidence>
<dbReference type="Pfam" id="PF00248">
    <property type="entry name" value="Aldo_ket_red"/>
    <property type="match status" value="1"/>
</dbReference>
<sequence>MRYNRLGNSGLKVSELCLGTMTFGGKGFWTAIGALDQAASEELVKMAIDSGINFIDTANVYSEGLSEEITGQAIRNLGIPRDEVVIATKVFGGMGEGPNSRGSSRYHIMEQVKGSLSRLQTDHIDLYQLHGFDNTTPIEETLEALDTLVRHGHVRYVGVSNWAAWQIAKALGISERKGLASFQSLQAYYTIAGRDLEREIVPMLKSEGVGLMVWSPLAGGFLSGKYDRDNQTDGEGRRVNFDFPPVDKERGFATIDVMREIAEAKGVSVAQIALSWLLYQPAVTSVIVGAKRPDQLKDNIEATDVELTAADMERLDAVSALPREYPGWMLERQSGGETVSPPRVPK</sequence>
<dbReference type="SUPFAM" id="SSF51430">
    <property type="entry name" value="NAD(P)-linked oxidoreductase"/>
    <property type="match status" value="1"/>
</dbReference>
<evidence type="ECO:0000259" key="2">
    <source>
        <dbReference type="Pfam" id="PF00248"/>
    </source>
</evidence>
<accession>A0A7T7KLZ1</accession>
<dbReference type="InterPro" id="IPR023210">
    <property type="entry name" value="NADP_OxRdtase_dom"/>
</dbReference>
<reference evidence="3 4" key="1">
    <citation type="submission" date="2020-12" db="EMBL/GenBank/DDBJ databases">
        <authorList>
            <person name="Zheng R.K."/>
            <person name="Sun C.M."/>
        </authorList>
    </citation>
    <scope>NUCLEOTIDE SEQUENCE [LARGE SCALE GENOMIC DNA]</scope>
    <source>
        <strain evidence="3 4">ZRK001</strain>
    </source>
</reference>
<dbReference type="InterPro" id="IPR036812">
    <property type="entry name" value="NAD(P)_OxRdtase_dom_sf"/>
</dbReference>